<feature type="domain" description="Immunoglobulin" evidence="3">
    <location>
        <begin position="272"/>
        <end position="376"/>
    </location>
</feature>
<sequence length="621" mass="71081">MQSTLLLFLFLLFMHGLSGAETDEYESEPVSVMEGDSVTLHTNLTEIQNDDTILWMFGPKDFLISQITRKDDLTSFFVTDDDVGFRGRLQVNQNTGSLTIRSTRIRLSGQYKLTISREKTRSKIFNVTVFGVVGETNGVKSVSVMKGKSVTLNTDTEIHTDDLIVWRFGNDGILLAKIYVETNETSLNYADERFRGRLKLDQTGSLTITNTRTTDSGLYELQIRGSQSSHKTFFLSVTDSDLPLWVVGICVVVSVFLTATITACYYRRVGKEKKVSVTEGDSFTLPTDVTKLHKDHKIQWWYEDEDNLIAEIKRGKSKTHDVADERFGDRLMLKEQTGDLTIRDIRTIHSGLYKLKISSNTCTGIAQYKRFILTVNNEEKMPVKKGQSVTLKTDTEIERDDQIQWLFGDENTIIAEIKGGTGEITNVADKRFRGRLELDKKTGSLTIKNTETEDNEVYKLKIRSVKGATNKRLRVGIYDEEKEVSGKEGKTIILNTDDEIQKNDQVWWLFGEENSLIAEIKGGTGEIITYGGADERFRDRLKLDKETGSLTITNIRTTDAGLYQVWINRSSGRKNKYLRFTVSFRREYFKSFYVIMFTILPHTFSFSFSFSEHKRSWFSWY</sequence>
<dbReference type="SMART" id="SM00409">
    <property type="entry name" value="IG"/>
    <property type="match status" value="5"/>
</dbReference>
<evidence type="ECO:0000313" key="5">
    <source>
        <dbReference type="Proteomes" id="UP001479290"/>
    </source>
</evidence>
<dbReference type="SUPFAM" id="SSF48726">
    <property type="entry name" value="Immunoglobulin"/>
    <property type="match status" value="5"/>
</dbReference>
<dbReference type="Gene3D" id="2.60.40.10">
    <property type="entry name" value="Immunoglobulins"/>
    <property type="match status" value="5"/>
</dbReference>
<feature type="transmembrane region" description="Helical" evidence="1">
    <location>
        <begin position="592"/>
        <end position="611"/>
    </location>
</feature>
<dbReference type="InterPro" id="IPR013783">
    <property type="entry name" value="Ig-like_fold"/>
</dbReference>
<keyword evidence="2" id="KW-0732">Signal</keyword>
<proteinExistence type="predicted"/>
<dbReference type="EMBL" id="JAWDJR010000010">
    <property type="protein sequence ID" value="KAK9967280.1"/>
    <property type="molecule type" value="Genomic_DNA"/>
</dbReference>
<gene>
    <name evidence="4" type="ORF">ABG768_001687</name>
</gene>
<feature type="domain" description="Immunoglobulin" evidence="3">
    <location>
        <begin position="139"/>
        <end position="238"/>
    </location>
</feature>
<keyword evidence="1" id="KW-1133">Transmembrane helix</keyword>
<feature type="signal peptide" evidence="2">
    <location>
        <begin position="1"/>
        <end position="19"/>
    </location>
</feature>
<keyword evidence="5" id="KW-1185">Reference proteome</keyword>
<dbReference type="InterPro" id="IPR036179">
    <property type="entry name" value="Ig-like_dom_sf"/>
</dbReference>
<dbReference type="Proteomes" id="UP001479290">
    <property type="component" value="Unassembled WGS sequence"/>
</dbReference>
<evidence type="ECO:0000256" key="1">
    <source>
        <dbReference type="SAM" id="Phobius"/>
    </source>
</evidence>
<feature type="chain" id="PRO_5043486559" description="Immunoglobulin domain-containing protein" evidence="2">
    <location>
        <begin position="20"/>
        <end position="621"/>
    </location>
</feature>
<feature type="domain" description="Immunoglobulin" evidence="3">
    <location>
        <begin position="27"/>
        <end position="130"/>
    </location>
</feature>
<organism evidence="4 5">
    <name type="scientific">Culter alburnus</name>
    <name type="common">Topmouth culter</name>
    <dbReference type="NCBI Taxonomy" id="194366"/>
    <lineage>
        <taxon>Eukaryota</taxon>
        <taxon>Metazoa</taxon>
        <taxon>Chordata</taxon>
        <taxon>Craniata</taxon>
        <taxon>Vertebrata</taxon>
        <taxon>Euteleostomi</taxon>
        <taxon>Actinopterygii</taxon>
        <taxon>Neopterygii</taxon>
        <taxon>Teleostei</taxon>
        <taxon>Ostariophysi</taxon>
        <taxon>Cypriniformes</taxon>
        <taxon>Xenocyprididae</taxon>
        <taxon>Xenocypridinae</taxon>
        <taxon>Culter</taxon>
    </lineage>
</organism>
<evidence type="ECO:0000259" key="3">
    <source>
        <dbReference type="SMART" id="SM00409"/>
    </source>
</evidence>
<name>A0AAW2A0W6_CULAL</name>
<feature type="domain" description="Immunoglobulin" evidence="3">
    <location>
        <begin position="481"/>
        <end position="583"/>
    </location>
</feature>
<dbReference type="Pfam" id="PF07686">
    <property type="entry name" value="V-set"/>
    <property type="match status" value="3"/>
</dbReference>
<feature type="transmembrane region" description="Helical" evidence="1">
    <location>
        <begin position="242"/>
        <end position="266"/>
    </location>
</feature>
<keyword evidence="1" id="KW-0472">Membrane</keyword>
<dbReference type="PANTHER" id="PTHR21063">
    <property type="entry name" value="LFA-3"/>
    <property type="match status" value="1"/>
</dbReference>
<accession>A0AAW2A0W6</accession>
<dbReference type="InterPro" id="IPR003599">
    <property type="entry name" value="Ig_sub"/>
</dbReference>
<evidence type="ECO:0000313" key="4">
    <source>
        <dbReference type="EMBL" id="KAK9967280.1"/>
    </source>
</evidence>
<dbReference type="InterPro" id="IPR013106">
    <property type="entry name" value="Ig_V-set"/>
</dbReference>
<evidence type="ECO:0000256" key="2">
    <source>
        <dbReference type="SAM" id="SignalP"/>
    </source>
</evidence>
<feature type="domain" description="Immunoglobulin" evidence="3">
    <location>
        <begin position="378"/>
        <end position="478"/>
    </location>
</feature>
<keyword evidence="1" id="KW-0812">Transmembrane</keyword>
<reference evidence="4 5" key="1">
    <citation type="submission" date="2024-05" db="EMBL/GenBank/DDBJ databases">
        <title>A high-quality chromosomal-level genome assembly of Topmouth culter (Culter alburnus).</title>
        <authorList>
            <person name="Zhao H."/>
        </authorList>
    </citation>
    <scope>NUCLEOTIDE SEQUENCE [LARGE SCALE GENOMIC DNA]</scope>
    <source>
        <strain evidence="4">CATC2023</strain>
        <tissue evidence="4">Muscle</tissue>
    </source>
</reference>
<dbReference type="PANTHER" id="PTHR21063:SF4">
    <property type="entry name" value="CD48 ANTIGEN-RELATED"/>
    <property type="match status" value="1"/>
</dbReference>
<dbReference type="AlphaFoldDB" id="A0AAW2A0W6"/>
<comment type="caution">
    <text evidence="4">The sequence shown here is derived from an EMBL/GenBank/DDBJ whole genome shotgun (WGS) entry which is preliminary data.</text>
</comment>
<protein>
    <recommendedName>
        <fullName evidence="3">Immunoglobulin domain-containing protein</fullName>
    </recommendedName>
</protein>